<organism evidence="1 2">
    <name type="scientific">Deinococcus phoenicis</name>
    <dbReference type="NCBI Taxonomy" id="1476583"/>
    <lineage>
        <taxon>Bacteria</taxon>
        <taxon>Thermotogati</taxon>
        <taxon>Deinococcota</taxon>
        <taxon>Deinococci</taxon>
        <taxon>Deinococcales</taxon>
        <taxon>Deinococcaceae</taxon>
        <taxon>Deinococcus</taxon>
    </lineage>
</organism>
<accession>A0A016QS87</accession>
<name>A0A016QS87_9DEIO</name>
<proteinExistence type="predicted"/>
<dbReference type="PATRIC" id="fig|1476583.3.peg.1220"/>
<reference evidence="1 2" key="1">
    <citation type="submission" date="2014-03" db="EMBL/GenBank/DDBJ databases">
        <title>Draft genome sequence of Deinococcus phoenicis 1P10ME.</title>
        <authorList>
            <person name="Stepanov V.G."/>
            <person name="Vaishampayan P."/>
            <person name="Venkateswaran K."/>
            <person name="Fox G.E."/>
        </authorList>
    </citation>
    <scope>NUCLEOTIDE SEQUENCE [LARGE SCALE GENOMIC DNA]</scope>
    <source>
        <strain evidence="1 2">1P10ME</strain>
    </source>
</reference>
<evidence type="ECO:0000313" key="1">
    <source>
        <dbReference type="EMBL" id="EYB68856.1"/>
    </source>
</evidence>
<evidence type="ECO:0000313" key="2">
    <source>
        <dbReference type="Proteomes" id="UP000020492"/>
    </source>
</evidence>
<protein>
    <submittedName>
        <fullName evidence="1">Uncharacterized protein</fullName>
    </submittedName>
</protein>
<keyword evidence="2" id="KW-1185">Reference proteome</keyword>
<dbReference type="AlphaFoldDB" id="A0A016QS87"/>
<dbReference type="RefSeq" id="WP_034355391.1">
    <property type="nucleotide sequence ID" value="NZ_JHAC01000017.1"/>
</dbReference>
<comment type="caution">
    <text evidence="1">The sequence shown here is derived from an EMBL/GenBank/DDBJ whole genome shotgun (WGS) entry which is preliminary data.</text>
</comment>
<gene>
    <name evidence="1" type="ORF">DEIPH_ctg017orf0235</name>
</gene>
<dbReference type="Proteomes" id="UP000020492">
    <property type="component" value="Unassembled WGS sequence"/>
</dbReference>
<sequence>MIRPRVTQNGQALPELVDARLTPDKKMLILFVRQGERHFRRHINMTRHDAGLFCYNSAFGTLHFVRGIKELPANGERPFIRTLRTTLGIFTARRELVEALVFLLWGQEVTLSEWPEPEAIHREEVQPFPRAA</sequence>
<dbReference type="OrthoDB" id="72394at2"/>
<dbReference type="EMBL" id="JHAC01000017">
    <property type="protein sequence ID" value="EYB68856.1"/>
    <property type="molecule type" value="Genomic_DNA"/>
</dbReference>